<evidence type="ECO:0000313" key="3">
    <source>
        <dbReference type="Proteomes" id="UP000321306"/>
    </source>
</evidence>
<dbReference type="EMBL" id="BJXB01000027">
    <property type="protein sequence ID" value="GEM49046.1"/>
    <property type="molecule type" value="Genomic_DNA"/>
</dbReference>
<sequence length="71" mass="7806">MLGGVLDQRKGAPPESGHQQQQQNPDGVHRHDGYPNKGASGLGYFAYPGYKAEGKRQKAKGDYRLPMLQHS</sequence>
<proteinExistence type="predicted"/>
<evidence type="ECO:0000256" key="1">
    <source>
        <dbReference type="SAM" id="MobiDB-lite"/>
    </source>
</evidence>
<dbReference type="AlphaFoldDB" id="A0A511N978"/>
<name>A0A511N978_DEIC1</name>
<dbReference type="Proteomes" id="UP000321306">
    <property type="component" value="Unassembled WGS sequence"/>
</dbReference>
<evidence type="ECO:0000313" key="2">
    <source>
        <dbReference type="EMBL" id="GEM49046.1"/>
    </source>
</evidence>
<keyword evidence="3" id="KW-1185">Reference proteome</keyword>
<feature type="region of interest" description="Disordered" evidence="1">
    <location>
        <begin position="1"/>
        <end position="40"/>
    </location>
</feature>
<protein>
    <submittedName>
        <fullName evidence="2">Uncharacterized protein</fullName>
    </submittedName>
</protein>
<organism evidence="2 3">
    <name type="scientific">Deinococcus cellulosilyticus (strain DSM 18568 / NBRC 106333 / KACC 11606 / 5516J-15)</name>
    <dbReference type="NCBI Taxonomy" id="1223518"/>
    <lineage>
        <taxon>Bacteria</taxon>
        <taxon>Thermotogati</taxon>
        <taxon>Deinococcota</taxon>
        <taxon>Deinococci</taxon>
        <taxon>Deinococcales</taxon>
        <taxon>Deinococcaceae</taxon>
        <taxon>Deinococcus</taxon>
    </lineage>
</organism>
<reference evidence="2 3" key="1">
    <citation type="submission" date="2019-07" db="EMBL/GenBank/DDBJ databases">
        <title>Whole genome shotgun sequence of Deinococcus cellulosilyticus NBRC 106333.</title>
        <authorList>
            <person name="Hosoyama A."/>
            <person name="Uohara A."/>
            <person name="Ohji S."/>
            <person name="Ichikawa N."/>
        </authorList>
    </citation>
    <scope>NUCLEOTIDE SEQUENCE [LARGE SCALE GENOMIC DNA]</scope>
    <source>
        <strain evidence="2 3">NBRC 106333</strain>
    </source>
</reference>
<accession>A0A511N978</accession>
<gene>
    <name evidence="2" type="ORF">DC3_46810</name>
</gene>
<comment type="caution">
    <text evidence="2">The sequence shown here is derived from an EMBL/GenBank/DDBJ whole genome shotgun (WGS) entry which is preliminary data.</text>
</comment>